<dbReference type="STRING" id="662367.SAMN05216167_102213"/>
<dbReference type="Pfam" id="PF13372">
    <property type="entry name" value="Alginate_exp"/>
    <property type="match status" value="1"/>
</dbReference>
<sequence>MISGDHQAGDDKLQTFNALYPKGGYFGFDPQIGPANLIDVHPYLNVGISSKLVLGAEVICNWRYSLGDGIYRPSGGFRQGAVGSDSRYIATAYLLKATYQINTFISFSGGIQRSVIGSFLRDLGADQSGLFSNVRLQVYF</sequence>
<keyword evidence="3" id="KW-1185">Reference proteome</keyword>
<organism evidence="2 3">
    <name type="scientific">Spirosoma endophyticum</name>
    <dbReference type="NCBI Taxonomy" id="662367"/>
    <lineage>
        <taxon>Bacteria</taxon>
        <taxon>Pseudomonadati</taxon>
        <taxon>Bacteroidota</taxon>
        <taxon>Cytophagia</taxon>
        <taxon>Cytophagales</taxon>
        <taxon>Cytophagaceae</taxon>
        <taxon>Spirosoma</taxon>
    </lineage>
</organism>
<reference evidence="2 3" key="1">
    <citation type="submission" date="2016-10" db="EMBL/GenBank/DDBJ databases">
        <authorList>
            <person name="de Groot N.N."/>
        </authorList>
    </citation>
    <scope>NUCLEOTIDE SEQUENCE [LARGE SCALE GENOMIC DNA]</scope>
    <source>
        <strain evidence="2 3">DSM 26130</strain>
    </source>
</reference>
<proteinExistence type="predicted"/>
<protein>
    <submittedName>
        <fullName evidence="2">Alginate export</fullName>
    </submittedName>
</protein>
<dbReference type="Proteomes" id="UP000198598">
    <property type="component" value="Unassembled WGS sequence"/>
</dbReference>
<evidence type="ECO:0000313" key="2">
    <source>
        <dbReference type="EMBL" id="SFC71340.1"/>
    </source>
</evidence>
<gene>
    <name evidence="2" type="ORF">SAMN05216167_102213</name>
</gene>
<name>A0A1I1LPE7_9BACT</name>
<accession>A0A1I1LPE7</accession>
<dbReference type="AlphaFoldDB" id="A0A1I1LPE7"/>
<evidence type="ECO:0000259" key="1">
    <source>
        <dbReference type="Pfam" id="PF13372"/>
    </source>
</evidence>
<dbReference type="EMBL" id="FOLQ01000002">
    <property type="protein sequence ID" value="SFC71340.1"/>
    <property type="molecule type" value="Genomic_DNA"/>
</dbReference>
<feature type="domain" description="Alginate export" evidence="1">
    <location>
        <begin position="3"/>
        <end position="122"/>
    </location>
</feature>
<dbReference type="InterPro" id="IPR025388">
    <property type="entry name" value="Alginate_export_dom"/>
</dbReference>
<evidence type="ECO:0000313" key="3">
    <source>
        <dbReference type="Proteomes" id="UP000198598"/>
    </source>
</evidence>